<gene>
    <name evidence="7" type="ORF">GSM42_03805</name>
</gene>
<dbReference type="GO" id="GO:0003677">
    <property type="term" value="F:DNA binding"/>
    <property type="evidence" value="ECO:0007669"/>
    <property type="project" value="UniProtKB-KW"/>
</dbReference>
<dbReference type="SUPFAM" id="SSF46785">
    <property type="entry name" value="Winged helix' DNA-binding domain"/>
    <property type="match status" value="1"/>
</dbReference>
<dbReference type="InterPro" id="IPR000595">
    <property type="entry name" value="cNMP-bd_dom"/>
</dbReference>
<dbReference type="Gene3D" id="2.60.120.10">
    <property type="entry name" value="Jelly Rolls"/>
    <property type="match status" value="1"/>
</dbReference>
<keyword evidence="4" id="KW-0804">Transcription</keyword>
<comment type="caution">
    <text evidence="7">The sequence shown here is derived from an EMBL/GenBank/DDBJ whole genome shotgun (WGS) entry which is preliminary data.</text>
</comment>
<evidence type="ECO:0000256" key="2">
    <source>
        <dbReference type="ARBA" id="ARBA00023125"/>
    </source>
</evidence>
<dbReference type="Pfam" id="PF13545">
    <property type="entry name" value="HTH_Crp_2"/>
    <property type="match status" value="1"/>
</dbReference>
<reference evidence="7 8" key="1">
    <citation type="submission" date="2019-12" db="EMBL/GenBank/DDBJ databases">
        <title>Whole-genome analyses of novel actinobacteria.</title>
        <authorList>
            <person name="Sahin N."/>
            <person name="Saygin H."/>
        </authorList>
    </citation>
    <scope>NUCLEOTIDE SEQUENCE [LARGE SCALE GENOMIC DNA]</scope>
    <source>
        <strain evidence="7 8">KC615</strain>
    </source>
</reference>
<dbReference type="GO" id="GO:0005829">
    <property type="term" value="C:cytosol"/>
    <property type="evidence" value="ECO:0007669"/>
    <property type="project" value="TreeGrafter"/>
</dbReference>
<evidence type="ECO:0000259" key="5">
    <source>
        <dbReference type="PROSITE" id="PS50042"/>
    </source>
</evidence>
<keyword evidence="8" id="KW-1185">Reference proteome</keyword>
<organism evidence="7 8">
    <name type="scientific">Shimazuella alba</name>
    <dbReference type="NCBI Taxonomy" id="2690964"/>
    <lineage>
        <taxon>Bacteria</taxon>
        <taxon>Bacillati</taxon>
        <taxon>Bacillota</taxon>
        <taxon>Bacilli</taxon>
        <taxon>Bacillales</taxon>
        <taxon>Thermoactinomycetaceae</taxon>
        <taxon>Shimazuella</taxon>
    </lineage>
</organism>
<dbReference type="InterPro" id="IPR018490">
    <property type="entry name" value="cNMP-bd_dom_sf"/>
</dbReference>
<dbReference type="CDD" id="cd00038">
    <property type="entry name" value="CAP_ED"/>
    <property type="match status" value="1"/>
</dbReference>
<dbReference type="PANTHER" id="PTHR24567:SF26">
    <property type="entry name" value="REGULATORY PROTEIN YEIL"/>
    <property type="match status" value="1"/>
</dbReference>
<dbReference type="PROSITE" id="PS51063">
    <property type="entry name" value="HTH_CRP_2"/>
    <property type="match status" value="1"/>
</dbReference>
<dbReference type="Gene3D" id="1.10.10.10">
    <property type="entry name" value="Winged helix-like DNA-binding domain superfamily/Winged helix DNA-binding domain"/>
    <property type="match status" value="1"/>
</dbReference>
<evidence type="ECO:0000259" key="6">
    <source>
        <dbReference type="PROSITE" id="PS51063"/>
    </source>
</evidence>
<dbReference type="EMBL" id="WUUL01000002">
    <property type="protein sequence ID" value="MXQ52870.1"/>
    <property type="molecule type" value="Genomic_DNA"/>
</dbReference>
<feature type="domain" description="Cyclic nucleotide-binding" evidence="5">
    <location>
        <begin position="14"/>
        <end position="137"/>
    </location>
</feature>
<dbReference type="InterPro" id="IPR012318">
    <property type="entry name" value="HTH_CRP"/>
</dbReference>
<evidence type="ECO:0000256" key="3">
    <source>
        <dbReference type="ARBA" id="ARBA00023159"/>
    </source>
</evidence>
<dbReference type="Proteomes" id="UP000430692">
    <property type="component" value="Unassembled WGS sequence"/>
</dbReference>
<dbReference type="RefSeq" id="WP_160800200.1">
    <property type="nucleotide sequence ID" value="NZ_WUUL01000002.1"/>
</dbReference>
<dbReference type="Pfam" id="PF00027">
    <property type="entry name" value="cNMP_binding"/>
    <property type="match status" value="1"/>
</dbReference>
<keyword evidence="3" id="KW-0010">Activator</keyword>
<accession>A0A6I4VSS7</accession>
<dbReference type="InterPro" id="IPR036388">
    <property type="entry name" value="WH-like_DNA-bd_sf"/>
</dbReference>
<proteinExistence type="predicted"/>
<evidence type="ECO:0000256" key="1">
    <source>
        <dbReference type="ARBA" id="ARBA00023015"/>
    </source>
</evidence>
<evidence type="ECO:0000313" key="8">
    <source>
        <dbReference type="Proteomes" id="UP000430692"/>
    </source>
</evidence>
<dbReference type="GO" id="GO:0003700">
    <property type="term" value="F:DNA-binding transcription factor activity"/>
    <property type="evidence" value="ECO:0007669"/>
    <property type="project" value="TreeGrafter"/>
</dbReference>
<dbReference type="InterPro" id="IPR050397">
    <property type="entry name" value="Env_Response_Regulators"/>
</dbReference>
<evidence type="ECO:0000313" key="7">
    <source>
        <dbReference type="EMBL" id="MXQ52870.1"/>
    </source>
</evidence>
<keyword evidence="1" id="KW-0805">Transcription regulation</keyword>
<sequence>MMLTPFQKSKIRNVFPFLSVLEKKEWARAEPVIQVSPPKTCFFTQRDSNIYSMFLLGGTAQITFIADNGNETVFHTLSEGEVCGLLTLSGLSGRDYPGSIVSVTEVEALFVRKQSFLNWILHHESIRHTFFSGILNGMMNMSDQLQKRQLESIDIRLVKTLLQRSTIQEPTIYLTHHELASEIGTAREVISRTLQKYRKKEWIETGRGWVRIKKRNSLKNCLVTKSQNNLVKPPIM</sequence>
<name>A0A6I4VSS7_9BACL</name>
<dbReference type="PANTHER" id="PTHR24567">
    <property type="entry name" value="CRP FAMILY TRANSCRIPTIONAL REGULATORY PROTEIN"/>
    <property type="match status" value="1"/>
</dbReference>
<keyword evidence="2" id="KW-0238">DNA-binding</keyword>
<dbReference type="PROSITE" id="PS50042">
    <property type="entry name" value="CNMP_BINDING_3"/>
    <property type="match status" value="1"/>
</dbReference>
<protein>
    <submittedName>
        <fullName evidence="7">Helix-turn-helix domain-containing protein</fullName>
    </submittedName>
</protein>
<feature type="domain" description="HTH crp-type" evidence="6">
    <location>
        <begin position="151"/>
        <end position="216"/>
    </location>
</feature>
<dbReference type="InterPro" id="IPR014710">
    <property type="entry name" value="RmlC-like_jellyroll"/>
</dbReference>
<dbReference type="SUPFAM" id="SSF51206">
    <property type="entry name" value="cAMP-binding domain-like"/>
    <property type="match status" value="1"/>
</dbReference>
<evidence type="ECO:0000256" key="4">
    <source>
        <dbReference type="ARBA" id="ARBA00023163"/>
    </source>
</evidence>
<dbReference type="SMART" id="SM00419">
    <property type="entry name" value="HTH_CRP"/>
    <property type="match status" value="1"/>
</dbReference>
<dbReference type="InterPro" id="IPR036390">
    <property type="entry name" value="WH_DNA-bd_sf"/>
</dbReference>
<dbReference type="AlphaFoldDB" id="A0A6I4VSS7"/>